<keyword evidence="1" id="KW-1133">Transmembrane helix</keyword>
<evidence type="ECO:0000256" key="1">
    <source>
        <dbReference type="SAM" id="Phobius"/>
    </source>
</evidence>
<feature type="signal peptide" evidence="2">
    <location>
        <begin position="1"/>
        <end position="16"/>
    </location>
</feature>
<keyword evidence="2" id="KW-0732">Signal</keyword>
<gene>
    <name evidence="3" type="ORF">CTEN210_04570</name>
</gene>
<feature type="chain" id="PRO_5042223993" evidence="2">
    <location>
        <begin position="17"/>
        <end position="147"/>
    </location>
</feature>
<name>A0AAD3H322_9STRA</name>
<comment type="caution">
    <text evidence="3">The sequence shown here is derived from an EMBL/GenBank/DDBJ whole genome shotgun (WGS) entry which is preliminary data.</text>
</comment>
<dbReference type="AlphaFoldDB" id="A0AAD3H322"/>
<keyword evidence="1" id="KW-0812">Transmembrane</keyword>
<organism evidence="3 4">
    <name type="scientific">Chaetoceros tenuissimus</name>
    <dbReference type="NCBI Taxonomy" id="426638"/>
    <lineage>
        <taxon>Eukaryota</taxon>
        <taxon>Sar</taxon>
        <taxon>Stramenopiles</taxon>
        <taxon>Ochrophyta</taxon>
        <taxon>Bacillariophyta</taxon>
        <taxon>Coscinodiscophyceae</taxon>
        <taxon>Chaetocerotophycidae</taxon>
        <taxon>Chaetocerotales</taxon>
        <taxon>Chaetocerotaceae</taxon>
        <taxon>Chaetoceros</taxon>
    </lineage>
</organism>
<evidence type="ECO:0000313" key="3">
    <source>
        <dbReference type="EMBL" id="GFH48094.1"/>
    </source>
</evidence>
<reference evidence="3 4" key="1">
    <citation type="journal article" date="2021" name="Sci. Rep.">
        <title>The genome of the diatom Chaetoceros tenuissimus carries an ancient integrated fragment of an extant virus.</title>
        <authorList>
            <person name="Hongo Y."/>
            <person name="Kimura K."/>
            <person name="Takaki Y."/>
            <person name="Yoshida Y."/>
            <person name="Baba S."/>
            <person name="Kobayashi G."/>
            <person name="Nagasaki K."/>
            <person name="Hano T."/>
            <person name="Tomaru Y."/>
        </authorList>
    </citation>
    <scope>NUCLEOTIDE SEQUENCE [LARGE SCALE GENOMIC DNA]</scope>
    <source>
        <strain evidence="3 4">NIES-3715</strain>
    </source>
</reference>
<proteinExistence type="predicted"/>
<keyword evidence="1" id="KW-0472">Membrane</keyword>
<accession>A0AAD3H322</accession>
<protein>
    <submittedName>
        <fullName evidence="3">Uncharacterized protein</fullName>
    </submittedName>
</protein>
<keyword evidence="4" id="KW-1185">Reference proteome</keyword>
<evidence type="ECO:0000313" key="4">
    <source>
        <dbReference type="Proteomes" id="UP001054902"/>
    </source>
</evidence>
<dbReference type="Proteomes" id="UP001054902">
    <property type="component" value="Unassembled WGS sequence"/>
</dbReference>
<sequence length="147" mass="16509">MSRQSLLLSLFYTVSALIITEVQSTSVKWSGNNDPNAPEAAKVPRSQKYWDENNIERPDYAKTDAEILQERIVKMKSETDGMKMFFVIALFVGIWLALAYKFVFAKGGQKLGSSSSKIGTGLSHEEKLTRARNARLARFEALEAKDD</sequence>
<evidence type="ECO:0000256" key="2">
    <source>
        <dbReference type="SAM" id="SignalP"/>
    </source>
</evidence>
<feature type="transmembrane region" description="Helical" evidence="1">
    <location>
        <begin position="84"/>
        <end position="104"/>
    </location>
</feature>
<dbReference type="EMBL" id="BLLK01000027">
    <property type="protein sequence ID" value="GFH48094.1"/>
    <property type="molecule type" value="Genomic_DNA"/>
</dbReference>